<sequence length="189" mass="19979">MSGQPIDIRPGILLVAAPTLIDPNFADTVVLILDTDTNGALGVVLNRPSPVPVIEVLGDWCDVVTDPVVLYRGGPVSTDGALAVGRLADPDEEPVGWRTVVGDLGIVDLDTPVELVDGTLGGLRIFAGYAGWGAGQLEGEIDEGSWYVVDSEPGDVFGEDVSELWRVVLRRQPGELAWISTRPADPALN</sequence>
<organism evidence="1">
    <name type="scientific">metagenome</name>
    <dbReference type="NCBI Taxonomy" id="256318"/>
    <lineage>
        <taxon>unclassified sequences</taxon>
        <taxon>metagenomes</taxon>
    </lineage>
</organism>
<protein>
    <submittedName>
        <fullName evidence="1">Uncharacterized protein</fullName>
    </submittedName>
</protein>
<name>A0A2P2CER6_9ZZZZ</name>
<dbReference type="NCBIfam" id="NF001270">
    <property type="entry name" value="PRK00228.2-2"/>
    <property type="match status" value="1"/>
</dbReference>
<dbReference type="AlphaFoldDB" id="A0A2P2CER6"/>
<dbReference type="SUPFAM" id="SSF143456">
    <property type="entry name" value="VC0467-like"/>
    <property type="match status" value="1"/>
</dbReference>
<evidence type="ECO:0000313" key="1">
    <source>
        <dbReference type="EMBL" id="CUR59492.1"/>
    </source>
</evidence>
<dbReference type="Gene3D" id="3.40.1740.10">
    <property type="entry name" value="VC0467-like"/>
    <property type="match status" value="1"/>
</dbReference>
<dbReference type="EMBL" id="CZKA01000058">
    <property type="protein sequence ID" value="CUR59492.1"/>
    <property type="molecule type" value="Genomic_DNA"/>
</dbReference>
<dbReference type="PANTHER" id="PTHR30327:SF1">
    <property type="entry name" value="UPF0301 PROTEIN YQGE"/>
    <property type="match status" value="1"/>
</dbReference>
<accession>A0A2P2CER6</accession>
<proteinExistence type="predicted"/>
<reference evidence="1" key="1">
    <citation type="submission" date="2015-08" db="EMBL/GenBank/DDBJ databases">
        <authorList>
            <person name="Babu N.S."/>
            <person name="Beckwith C.J."/>
            <person name="Beseler K.G."/>
            <person name="Brison A."/>
            <person name="Carone J.V."/>
            <person name="Caskin T.P."/>
            <person name="Diamond M."/>
            <person name="Durham M.E."/>
            <person name="Foxe J.M."/>
            <person name="Go M."/>
            <person name="Henderson B.A."/>
            <person name="Jones I.B."/>
            <person name="McGettigan J.A."/>
            <person name="Micheletti S.J."/>
            <person name="Nasrallah M.E."/>
            <person name="Ortiz D."/>
            <person name="Piller C.R."/>
            <person name="Privatt S.R."/>
            <person name="Schneider S.L."/>
            <person name="Sharp S."/>
            <person name="Smith T.C."/>
            <person name="Stanton J.D."/>
            <person name="Ullery H.E."/>
            <person name="Wilson R.J."/>
            <person name="Serrano M.G."/>
            <person name="Buck G."/>
            <person name="Lee V."/>
            <person name="Wang Y."/>
            <person name="Carvalho R."/>
            <person name="Voegtly L."/>
            <person name="Shi R."/>
            <person name="Duckworth R."/>
            <person name="Johnson A."/>
            <person name="Loviza R."/>
            <person name="Walstead R."/>
            <person name="Shah Z."/>
            <person name="Kiflezghi M."/>
            <person name="Wade K."/>
            <person name="Ball S.L."/>
            <person name="Bradley K.W."/>
            <person name="Asai D.J."/>
            <person name="Bowman C.A."/>
            <person name="Russell D.A."/>
            <person name="Pope W.H."/>
            <person name="Jacobs-Sera D."/>
            <person name="Hendrix R.W."/>
            <person name="Hatfull G.F."/>
        </authorList>
    </citation>
    <scope>NUCLEOTIDE SEQUENCE</scope>
</reference>
<dbReference type="GO" id="GO:0005829">
    <property type="term" value="C:cytosol"/>
    <property type="evidence" value="ECO:0007669"/>
    <property type="project" value="TreeGrafter"/>
</dbReference>
<dbReference type="InterPro" id="IPR003774">
    <property type="entry name" value="AlgH-like"/>
</dbReference>
<dbReference type="Pfam" id="PF02622">
    <property type="entry name" value="DUF179"/>
    <property type="match status" value="1"/>
</dbReference>
<dbReference type="PANTHER" id="PTHR30327">
    <property type="entry name" value="UNCHARACTERIZED PROTEIN YQGE"/>
    <property type="match status" value="1"/>
</dbReference>
<gene>
    <name evidence="1" type="ORF">NOCA2610017</name>
</gene>